<dbReference type="OrthoDB" id="1600564at2759"/>
<feature type="region of interest" description="Disordered" evidence="1">
    <location>
        <begin position="1"/>
        <end position="31"/>
    </location>
</feature>
<proteinExistence type="predicted"/>
<dbReference type="Proteomes" id="UP000682733">
    <property type="component" value="Unassembled WGS sequence"/>
</dbReference>
<evidence type="ECO:0000313" key="6">
    <source>
        <dbReference type="Proteomes" id="UP000663829"/>
    </source>
</evidence>
<dbReference type="EMBL" id="CAJOBC010006512">
    <property type="protein sequence ID" value="CAF3901503.1"/>
    <property type="molecule type" value="Genomic_DNA"/>
</dbReference>
<evidence type="ECO:0000313" key="2">
    <source>
        <dbReference type="EMBL" id="CAF1137742.1"/>
    </source>
</evidence>
<dbReference type="EMBL" id="CAJOBA010063632">
    <property type="protein sequence ID" value="CAF4346588.1"/>
    <property type="molecule type" value="Genomic_DNA"/>
</dbReference>
<evidence type="ECO:0000256" key="1">
    <source>
        <dbReference type="SAM" id="MobiDB-lite"/>
    </source>
</evidence>
<accession>A0A814RS47</accession>
<dbReference type="EMBL" id="CAJNOQ010006511">
    <property type="protein sequence ID" value="CAF1137742.1"/>
    <property type="molecule type" value="Genomic_DNA"/>
</dbReference>
<evidence type="ECO:0000313" key="3">
    <source>
        <dbReference type="EMBL" id="CAF1555676.1"/>
    </source>
</evidence>
<dbReference type="AlphaFoldDB" id="A0A814RS47"/>
<dbReference type="Proteomes" id="UP000677228">
    <property type="component" value="Unassembled WGS sequence"/>
</dbReference>
<organism evidence="2 6">
    <name type="scientific">Didymodactylos carnosus</name>
    <dbReference type="NCBI Taxonomy" id="1234261"/>
    <lineage>
        <taxon>Eukaryota</taxon>
        <taxon>Metazoa</taxon>
        <taxon>Spiralia</taxon>
        <taxon>Gnathifera</taxon>
        <taxon>Rotifera</taxon>
        <taxon>Eurotatoria</taxon>
        <taxon>Bdelloidea</taxon>
        <taxon>Philodinida</taxon>
        <taxon>Philodinidae</taxon>
        <taxon>Didymodactylos</taxon>
    </lineage>
</organism>
<comment type="caution">
    <text evidence="2">The sequence shown here is derived from an EMBL/GenBank/DDBJ whole genome shotgun (WGS) entry which is preliminary data.</text>
</comment>
<dbReference type="Proteomes" id="UP000663829">
    <property type="component" value="Unassembled WGS sequence"/>
</dbReference>
<keyword evidence="6" id="KW-1185">Reference proteome</keyword>
<feature type="compositionally biased region" description="Polar residues" evidence="1">
    <location>
        <begin position="1"/>
        <end position="12"/>
    </location>
</feature>
<dbReference type="Proteomes" id="UP000681722">
    <property type="component" value="Unassembled WGS sequence"/>
</dbReference>
<sequence>MASPSGTNVQTPQHRRREKPKGNPAISQRYCDPLQLEEQDRGELVFYATFHPTAIRLVLRGTCIRRTAS</sequence>
<evidence type="ECO:0000313" key="4">
    <source>
        <dbReference type="EMBL" id="CAF3901503.1"/>
    </source>
</evidence>
<evidence type="ECO:0000313" key="5">
    <source>
        <dbReference type="EMBL" id="CAF4346588.1"/>
    </source>
</evidence>
<gene>
    <name evidence="2" type="ORF">GPM918_LOCUS20527</name>
    <name evidence="3" type="ORF">OVA965_LOCUS39534</name>
    <name evidence="4" type="ORF">SRO942_LOCUS20524</name>
    <name evidence="5" type="ORF">TMI583_LOCUS40854</name>
</gene>
<dbReference type="EMBL" id="CAJNOK010041100">
    <property type="protein sequence ID" value="CAF1555676.1"/>
    <property type="molecule type" value="Genomic_DNA"/>
</dbReference>
<name>A0A814RS47_9BILA</name>
<reference evidence="2" key="1">
    <citation type="submission" date="2021-02" db="EMBL/GenBank/DDBJ databases">
        <authorList>
            <person name="Nowell W R."/>
        </authorList>
    </citation>
    <scope>NUCLEOTIDE SEQUENCE</scope>
</reference>
<protein>
    <submittedName>
        <fullName evidence="2">Uncharacterized protein</fullName>
    </submittedName>
</protein>